<evidence type="ECO:0000256" key="2">
    <source>
        <dbReference type="ARBA" id="ARBA00004401"/>
    </source>
</evidence>
<sequence>MSGYTVTYQMRKKKRQRRDKIVAYLLAFVAVIFAAFLIVRFLCASYTVQGDSMLPTYQSGEKRLVNRLIYKVKSPSRYDIILFESEDENNRQYYVKRVIGLPGETVTIKNGDVYVDGRKARSFGTEKILSPGLAADGVKLSKNQYFVIGDNYNNSEDSRSAVVGNVKKTQIIGKVGMKYWPFG</sequence>
<feature type="active site" evidence="6">
    <location>
        <position position="52"/>
    </location>
</feature>
<organism evidence="9 10">
    <name type="scientific">Anaerostipes rhamnosivorans</name>
    <dbReference type="NCBI Taxonomy" id="1229621"/>
    <lineage>
        <taxon>Bacteria</taxon>
        <taxon>Bacillati</taxon>
        <taxon>Bacillota</taxon>
        <taxon>Clostridia</taxon>
        <taxon>Lachnospirales</taxon>
        <taxon>Lachnospiraceae</taxon>
        <taxon>Anaerostipes</taxon>
    </lineage>
</organism>
<dbReference type="InterPro" id="IPR036286">
    <property type="entry name" value="LexA/Signal_pep-like_sf"/>
</dbReference>
<evidence type="ECO:0000256" key="1">
    <source>
        <dbReference type="ARBA" id="ARBA00000677"/>
    </source>
</evidence>
<comment type="similarity">
    <text evidence="3 7">Belongs to the peptidase S26 family.</text>
</comment>
<proteinExistence type="inferred from homology"/>
<gene>
    <name evidence="9" type="ORF">AR1Y2_1367</name>
</gene>
<dbReference type="NCBIfam" id="TIGR02227">
    <property type="entry name" value="sigpep_I_bact"/>
    <property type="match status" value="1"/>
</dbReference>
<evidence type="ECO:0000256" key="3">
    <source>
        <dbReference type="ARBA" id="ARBA00009370"/>
    </source>
</evidence>
<feature type="transmembrane region" description="Helical" evidence="7">
    <location>
        <begin position="21"/>
        <end position="42"/>
    </location>
</feature>
<keyword evidence="7" id="KW-0472">Membrane</keyword>
<evidence type="ECO:0000259" key="8">
    <source>
        <dbReference type="Pfam" id="PF10502"/>
    </source>
</evidence>
<dbReference type="InterPro" id="IPR019757">
    <property type="entry name" value="Pept_S26A_signal_pept_1_Lys-AS"/>
</dbReference>
<dbReference type="AlphaFoldDB" id="A0A4P8IDJ4"/>
<dbReference type="GO" id="GO:0006465">
    <property type="term" value="P:signal peptide processing"/>
    <property type="evidence" value="ECO:0007669"/>
    <property type="project" value="InterPro"/>
</dbReference>
<dbReference type="PANTHER" id="PTHR43390:SF1">
    <property type="entry name" value="CHLOROPLAST PROCESSING PEPTIDASE"/>
    <property type="match status" value="1"/>
</dbReference>
<evidence type="ECO:0000313" key="10">
    <source>
        <dbReference type="Proteomes" id="UP000298653"/>
    </source>
</evidence>
<dbReference type="Pfam" id="PF10502">
    <property type="entry name" value="Peptidase_S26"/>
    <property type="match status" value="1"/>
</dbReference>
<dbReference type="Gene3D" id="2.10.109.10">
    <property type="entry name" value="Umud Fragment, subunit A"/>
    <property type="match status" value="1"/>
</dbReference>
<dbReference type="PROSITE" id="PS00761">
    <property type="entry name" value="SPASE_I_3"/>
    <property type="match status" value="1"/>
</dbReference>
<keyword evidence="10" id="KW-1185">Reference proteome</keyword>
<protein>
    <recommendedName>
        <fullName evidence="4 7">Signal peptidase I</fullName>
        <ecNumber evidence="4 7">3.4.21.89</ecNumber>
    </recommendedName>
</protein>
<dbReference type="PRINTS" id="PR00727">
    <property type="entry name" value="LEADERPTASE"/>
</dbReference>
<feature type="active site" evidence="6">
    <location>
        <position position="96"/>
    </location>
</feature>
<keyword evidence="7" id="KW-0812">Transmembrane</keyword>
<reference evidence="9 10" key="1">
    <citation type="submission" date="2019-05" db="EMBL/GenBank/DDBJ databases">
        <title>Complete genome sequencing of Anaerostipes rhamnosivorans.</title>
        <authorList>
            <person name="Bui T.P.N."/>
            <person name="de Vos W.M."/>
        </authorList>
    </citation>
    <scope>NUCLEOTIDE SEQUENCE [LARGE SCALE GENOMIC DNA]</scope>
    <source>
        <strain evidence="9 10">1y2</strain>
    </source>
</reference>
<evidence type="ECO:0000256" key="5">
    <source>
        <dbReference type="ARBA" id="ARBA00022801"/>
    </source>
</evidence>
<dbReference type="InterPro" id="IPR019533">
    <property type="entry name" value="Peptidase_S26"/>
</dbReference>
<dbReference type="RefSeq" id="WP_243118885.1">
    <property type="nucleotide sequence ID" value="NZ_CP040058.1"/>
</dbReference>
<dbReference type="PROSITE" id="PS00760">
    <property type="entry name" value="SPASE_I_2"/>
    <property type="match status" value="1"/>
</dbReference>
<accession>A0A4P8IDJ4</accession>
<keyword evidence="5 7" id="KW-0378">Hydrolase</keyword>
<feature type="domain" description="Peptidase S26" evidence="8">
    <location>
        <begin position="23"/>
        <end position="180"/>
    </location>
</feature>
<comment type="subcellular location">
    <subcellularLocation>
        <location evidence="2">Cell membrane</location>
        <topology evidence="2">Single-pass type II membrane protein</topology>
    </subcellularLocation>
    <subcellularLocation>
        <location evidence="7">Membrane</location>
        <topology evidence="7">Single-pass type II membrane protein</topology>
    </subcellularLocation>
</comment>
<dbReference type="CDD" id="cd06530">
    <property type="entry name" value="S26_SPase_I"/>
    <property type="match status" value="1"/>
</dbReference>
<dbReference type="Proteomes" id="UP000298653">
    <property type="component" value="Chromosome"/>
</dbReference>
<dbReference type="SUPFAM" id="SSF51306">
    <property type="entry name" value="LexA/Signal peptidase"/>
    <property type="match status" value="1"/>
</dbReference>
<evidence type="ECO:0000256" key="6">
    <source>
        <dbReference type="PIRSR" id="PIRSR600223-1"/>
    </source>
</evidence>
<keyword evidence="7" id="KW-0645">Protease</keyword>
<dbReference type="InterPro" id="IPR019758">
    <property type="entry name" value="Pept_S26A_signal_pept_1_CS"/>
</dbReference>
<evidence type="ECO:0000313" key="9">
    <source>
        <dbReference type="EMBL" id="QCP34821.1"/>
    </source>
</evidence>
<dbReference type="GO" id="GO:0004252">
    <property type="term" value="F:serine-type endopeptidase activity"/>
    <property type="evidence" value="ECO:0007669"/>
    <property type="project" value="InterPro"/>
</dbReference>
<dbReference type="GO" id="GO:0005886">
    <property type="term" value="C:plasma membrane"/>
    <property type="evidence" value="ECO:0007669"/>
    <property type="project" value="UniProtKB-SubCell"/>
</dbReference>
<dbReference type="EMBL" id="CP040058">
    <property type="protein sequence ID" value="QCP34821.1"/>
    <property type="molecule type" value="Genomic_DNA"/>
</dbReference>
<dbReference type="GO" id="GO:0009003">
    <property type="term" value="F:signal peptidase activity"/>
    <property type="evidence" value="ECO:0007669"/>
    <property type="project" value="UniProtKB-EC"/>
</dbReference>
<comment type="catalytic activity">
    <reaction evidence="1 7">
        <text>Cleavage of hydrophobic, N-terminal signal or leader sequences from secreted and periplasmic proteins.</text>
        <dbReference type="EC" id="3.4.21.89"/>
    </reaction>
</comment>
<evidence type="ECO:0000256" key="7">
    <source>
        <dbReference type="RuleBase" id="RU362042"/>
    </source>
</evidence>
<dbReference type="KEGG" id="arf:AR1Y2_1367"/>
<keyword evidence="7" id="KW-1133">Transmembrane helix</keyword>
<name>A0A4P8IDJ4_9FIRM</name>
<evidence type="ECO:0000256" key="4">
    <source>
        <dbReference type="ARBA" id="ARBA00013208"/>
    </source>
</evidence>
<dbReference type="PANTHER" id="PTHR43390">
    <property type="entry name" value="SIGNAL PEPTIDASE I"/>
    <property type="match status" value="1"/>
</dbReference>
<dbReference type="InterPro" id="IPR000223">
    <property type="entry name" value="Pept_S26A_signal_pept_1"/>
</dbReference>
<dbReference type="EC" id="3.4.21.89" evidence="4 7"/>